<dbReference type="OrthoDB" id="676979at2759"/>
<evidence type="ECO:0000256" key="4">
    <source>
        <dbReference type="ARBA" id="ARBA00022737"/>
    </source>
</evidence>
<dbReference type="Pfam" id="PF00560">
    <property type="entry name" value="LRR_1"/>
    <property type="match status" value="2"/>
</dbReference>
<evidence type="ECO:0000313" key="6">
    <source>
        <dbReference type="EMBL" id="KAF5183845.1"/>
    </source>
</evidence>
<dbReference type="GO" id="GO:0016020">
    <property type="term" value="C:membrane"/>
    <property type="evidence" value="ECO:0007669"/>
    <property type="project" value="UniProtKB-SubCell"/>
</dbReference>
<keyword evidence="4" id="KW-0677">Repeat</keyword>
<dbReference type="SUPFAM" id="SSF52058">
    <property type="entry name" value="L domain-like"/>
    <property type="match status" value="1"/>
</dbReference>
<dbReference type="PANTHER" id="PTHR47988">
    <property type="entry name" value="SOMATIC EMBRYOGENESIS RECEPTOR KINASE 1"/>
    <property type="match status" value="1"/>
</dbReference>
<evidence type="ECO:0000256" key="5">
    <source>
        <dbReference type="ARBA" id="ARBA00023136"/>
    </source>
</evidence>
<dbReference type="FunFam" id="3.80.10.10:FF:000400">
    <property type="entry name" value="Nuclear pore complex protein NUP107"/>
    <property type="match status" value="1"/>
</dbReference>
<protein>
    <submittedName>
        <fullName evidence="6">Leucine-rich repeat (LRR) family protein</fullName>
    </submittedName>
</protein>
<organism evidence="6 7">
    <name type="scientific">Thalictrum thalictroides</name>
    <name type="common">Rue-anemone</name>
    <name type="synonym">Anemone thalictroides</name>
    <dbReference type="NCBI Taxonomy" id="46969"/>
    <lineage>
        <taxon>Eukaryota</taxon>
        <taxon>Viridiplantae</taxon>
        <taxon>Streptophyta</taxon>
        <taxon>Embryophyta</taxon>
        <taxon>Tracheophyta</taxon>
        <taxon>Spermatophyta</taxon>
        <taxon>Magnoliopsida</taxon>
        <taxon>Ranunculales</taxon>
        <taxon>Ranunculaceae</taxon>
        <taxon>Thalictroideae</taxon>
        <taxon>Thalictrum</taxon>
    </lineage>
</organism>
<dbReference type="Gene3D" id="3.80.10.10">
    <property type="entry name" value="Ribonuclease Inhibitor"/>
    <property type="match status" value="1"/>
</dbReference>
<evidence type="ECO:0000256" key="2">
    <source>
        <dbReference type="ARBA" id="ARBA00022614"/>
    </source>
</evidence>
<keyword evidence="2" id="KW-0433">Leucine-rich repeat</keyword>
<dbReference type="SMART" id="SM00369">
    <property type="entry name" value="LRR_TYP"/>
    <property type="match status" value="2"/>
</dbReference>
<dbReference type="InterPro" id="IPR032675">
    <property type="entry name" value="LRR_dom_sf"/>
</dbReference>
<reference evidence="6 7" key="1">
    <citation type="submission" date="2020-06" db="EMBL/GenBank/DDBJ databases">
        <title>Transcriptomic and genomic resources for Thalictrum thalictroides and T. hernandezii: Facilitating candidate gene discovery in an emerging model plant lineage.</title>
        <authorList>
            <person name="Arias T."/>
            <person name="Riano-Pachon D.M."/>
            <person name="Di Stilio V.S."/>
        </authorList>
    </citation>
    <scope>NUCLEOTIDE SEQUENCE [LARGE SCALE GENOMIC DNA]</scope>
    <source>
        <strain evidence="7">cv. WT478/WT964</strain>
        <tissue evidence="6">Leaves</tissue>
    </source>
</reference>
<dbReference type="EMBL" id="JABWDY010032888">
    <property type="protein sequence ID" value="KAF5183845.1"/>
    <property type="molecule type" value="Genomic_DNA"/>
</dbReference>
<gene>
    <name evidence="6" type="ORF">FRX31_026571</name>
</gene>
<keyword evidence="3" id="KW-0732">Signal</keyword>
<evidence type="ECO:0000256" key="1">
    <source>
        <dbReference type="ARBA" id="ARBA00004370"/>
    </source>
</evidence>
<comment type="caution">
    <text evidence="6">The sequence shown here is derived from an EMBL/GenBank/DDBJ whole genome shotgun (WGS) entry which is preliminary data.</text>
</comment>
<dbReference type="InterPro" id="IPR003591">
    <property type="entry name" value="Leu-rich_rpt_typical-subtyp"/>
</dbReference>
<name>A0A7J6VI03_THATH</name>
<dbReference type="InterPro" id="IPR001611">
    <property type="entry name" value="Leu-rich_rpt"/>
</dbReference>
<keyword evidence="5" id="KW-0472">Membrane</keyword>
<evidence type="ECO:0000256" key="3">
    <source>
        <dbReference type="ARBA" id="ARBA00022729"/>
    </source>
</evidence>
<accession>A0A7J6VI03</accession>
<dbReference type="Proteomes" id="UP000554482">
    <property type="component" value="Unassembled WGS sequence"/>
</dbReference>
<keyword evidence="7" id="KW-1185">Reference proteome</keyword>
<sequence length="180" mass="20233">MFFPPADEEEDKRMVHTTEEDEDIIHPVNAAAKTLTEILPAEQEALLRWRRSLYYYEYAIVPSWNATSSSCNRRITCSEEGSVIGIDLSYHHLEGNLNHLNFSSLPHLSVLILQGNKLNGTIPQEIGALTNLITLNFKSNLFVGDLPISLGNLTSLVVLDLSNNNLNGLITIFRGIYHRK</sequence>
<dbReference type="AlphaFoldDB" id="A0A7J6VI03"/>
<comment type="subcellular location">
    <subcellularLocation>
        <location evidence="1">Membrane</location>
    </subcellularLocation>
</comment>
<evidence type="ECO:0000313" key="7">
    <source>
        <dbReference type="Proteomes" id="UP000554482"/>
    </source>
</evidence>
<proteinExistence type="predicted"/>